<evidence type="ECO:0000256" key="1">
    <source>
        <dbReference type="ARBA" id="ARBA00023027"/>
    </source>
</evidence>
<dbReference type="EMBL" id="SLWM01000031">
    <property type="protein sequence ID" value="TCO11397.1"/>
    <property type="molecule type" value="Genomic_DNA"/>
</dbReference>
<feature type="region of interest" description="Disordered" evidence="2">
    <location>
        <begin position="61"/>
        <end position="89"/>
    </location>
</feature>
<keyword evidence="3" id="KW-1133">Transmembrane helix</keyword>
<evidence type="ECO:0000313" key="5">
    <source>
        <dbReference type="EMBL" id="TCO11397.1"/>
    </source>
</evidence>
<evidence type="ECO:0000256" key="2">
    <source>
        <dbReference type="SAM" id="MobiDB-lite"/>
    </source>
</evidence>
<keyword evidence="3" id="KW-0812">Transmembrane</keyword>
<reference evidence="5 6" key="1">
    <citation type="journal article" date="2015" name="Stand. Genomic Sci.">
        <title>Genomic Encyclopedia of Bacterial and Archaeal Type Strains, Phase III: the genomes of soil and plant-associated and newly described type strains.</title>
        <authorList>
            <person name="Whitman W.B."/>
            <person name="Woyke T."/>
            <person name="Klenk H.P."/>
            <person name="Zhou Y."/>
            <person name="Lilburn T.G."/>
            <person name="Beck B.J."/>
            <person name="De Vos P."/>
            <person name="Vandamme P."/>
            <person name="Eisen J.A."/>
            <person name="Garrity G."/>
            <person name="Hugenholtz P."/>
            <person name="Kyrpides N.C."/>
        </authorList>
    </citation>
    <scope>NUCLEOTIDE SEQUENCE [LARGE SCALE GENOMIC DNA]</scope>
    <source>
        <strain evidence="5 6">VKM Ac-2538</strain>
    </source>
</reference>
<accession>A0ABY2B834</accession>
<gene>
    <name evidence="5" type="ORF">EV644_13160</name>
</gene>
<name>A0ABY2B834_9ACTN</name>
<keyword evidence="6" id="KW-1185">Reference proteome</keyword>
<proteinExistence type="predicted"/>
<evidence type="ECO:0000313" key="6">
    <source>
        <dbReference type="Proteomes" id="UP000295818"/>
    </source>
</evidence>
<dbReference type="RefSeq" id="WP_241999367.1">
    <property type="nucleotide sequence ID" value="NZ_SLWM01000031.1"/>
</dbReference>
<evidence type="ECO:0000256" key="3">
    <source>
        <dbReference type="SAM" id="Phobius"/>
    </source>
</evidence>
<keyword evidence="1" id="KW-0520">NAD</keyword>
<comment type="caution">
    <text evidence="5">The sequence shown here is derived from an EMBL/GenBank/DDBJ whole genome shotgun (WGS) entry which is preliminary data.</text>
</comment>
<feature type="compositionally biased region" description="Polar residues" evidence="2">
    <location>
        <begin position="61"/>
        <end position="73"/>
    </location>
</feature>
<feature type="transmembrane region" description="Helical" evidence="3">
    <location>
        <begin position="6"/>
        <end position="25"/>
    </location>
</feature>
<sequence length="89" mass="9191">MTDLETGRHLAYLAAAAMFIIGLHLIDSPRTARRGNFASGAGMVLALATSVIALLYDGTAPHTSGGSSPSPRTLSWAESPDSPRHAAST</sequence>
<keyword evidence="3" id="KW-0472">Membrane</keyword>
<feature type="transmembrane region" description="Helical" evidence="3">
    <location>
        <begin position="37"/>
        <end position="56"/>
    </location>
</feature>
<dbReference type="InterPro" id="IPR034300">
    <property type="entry name" value="PNTB-like"/>
</dbReference>
<protein>
    <submittedName>
        <fullName evidence="5">NAD(P) transhydrogenase beta subunit</fullName>
    </submittedName>
</protein>
<dbReference type="Pfam" id="PF02233">
    <property type="entry name" value="PNTB"/>
    <property type="match status" value="1"/>
</dbReference>
<evidence type="ECO:0000259" key="4">
    <source>
        <dbReference type="Pfam" id="PF02233"/>
    </source>
</evidence>
<feature type="domain" description="NADP transhydrogenase beta-like" evidence="4">
    <location>
        <begin position="9"/>
        <end position="52"/>
    </location>
</feature>
<dbReference type="Proteomes" id="UP000295818">
    <property type="component" value="Unassembled WGS sequence"/>
</dbReference>
<organism evidence="5 6">
    <name type="scientific">Kribbella orskensis</name>
    <dbReference type="NCBI Taxonomy" id="2512216"/>
    <lineage>
        <taxon>Bacteria</taxon>
        <taxon>Bacillati</taxon>
        <taxon>Actinomycetota</taxon>
        <taxon>Actinomycetes</taxon>
        <taxon>Propionibacteriales</taxon>
        <taxon>Kribbellaceae</taxon>
        <taxon>Kribbella</taxon>
    </lineage>
</organism>